<gene>
    <name evidence="1" type="primary">43</name>
    <name evidence="1" type="ORF">KELLEZIO_43</name>
</gene>
<dbReference type="EMBL" id="KU647626">
    <property type="protein sequence ID" value="AMM44213.1"/>
    <property type="molecule type" value="Genomic_DNA"/>
</dbReference>
<proteinExistence type="predicted"/>
<keyword evidence="2" id="KW-1185">Reference proteome</keyword>
<evidence type="ECO:0000313" key="1">
    <source>
        <dbReference type="EMBL" id="AMM44213.1"/>
    </source>
</evidence>
<protein>
    <submittedName>
        <fullName evidence="1">Uncharacterized protein</fullName>
    </submittedName>
</protein>
<evidence type="ECO:0000313" key="2">
    <source>
        <dbReference type="Proteomes" id="UP000201386"/>
    </source>
</evidence>
<sequence length="84" mass="9266">MQQAETTRFQRVDGTFGETVEYSTKTGNILAYVDYSKDGASASCTVFTPWKGTSRYYGPRPAAKAEGIVKRHLTTENYSTGEGE</sequence>
<name>A0A140G6C8_9CAUD</name>
<dbReference type="RefSeq" id="YP_009301300.1">
    <property type="nucleotide sequence ID" value="NC_031231.1"/>
</dbReference>
<reference evidence="1 2" key="1">
    <citation type="submission" date="2016-02" db="EMBL/GenBank/DDBJ databases">
        <authorList>
            <person name="Lynch K.C."/>
            <person name="Doan M."/>
            <person name="Paisley J.T."/>
            <person name="Allen K.G."/>
            <person name="Gaffney B.L."/>
            <person name="Rinehart C.A."/>
            <person name="King R.A."/>
            <person name="Staples A."/>
            <person name="Bowman C.A."/>
            <person name="Russell D.A."/>
            <person name="Pope W.H."/>
            <person name="Jacobs-Sera D."/>
            <person name="Hendrix R.W."/>
            <person name="Hatfull G.F."/>
        </authorList>
    </citation>
    <scope>NUCLEOTIDE SEQUENCE [LARGE SCALE GENOMIC DNA]</scope>
</reference>
<accession>A0A140G6C8</accession>
<dbReference type="GeneID" id="29124755"/>
<organism evidence="1 2">
    <name type="scientific">Arthrobacter phage KellEzio</name>
    <dbReference type="NCBI Taxonomy" id="1796995"/>
    <lineage>
        <taxon>Viruses</taxon>
        <taxon>Duplodnaviria</taxon>
        <taxon>Heunggongvirae</taxon>
        <taxon>Uroviricota</taxon>
        <taxon>Caudoviricetes</taxon>
        <taxon>Kelleziovirus</taxon>
        <taxon>Kelleziovirus kellezzio</taxon>
    </lineage>
</organism>
<dbReference type="KEGG" id="vg:29124755"/>
<dbReference type="Proteomes" id="UP000201386">
    <property type="component" value="Segment"/>
</dbReference>